<dbReference type="AlphaFoldDB" id="A0A372LHV2"/>
<evidence type="ECO:0000256" key="2">
    <source>
        <dbReference type="ARBA" id="ARBA00005216"/>
    </source>
</evidence>
<keyword evidence="7 11" id="KW-0520">NAD</keyword>
<comment type="catalytic activity">
    <reaction evidence="10 11">
        <text>(2R)-3-phosphoglycerate + NAD(+) = 3-phosphooxypyruvate + NADH + H(+)</text>
        <dbReference type="Rhea" id="RHEA:12641"/>
        <dbReference type="ChEBI" id="CHEBI:15378"/>
        <dbReference type="ChEBI" id="CHEBI:18110"/>
        <dbReference type="ChEBI" id="CHEBI:57540"/>
        <dbReference type="ChEBI" id="CHEBI:57945"/>
        <dbReference type="ChEBI" id="CHEBI:58272"/>
        <dbReference type="EC" id="1.1.1.95"/>
    </reaction>
</comment>
<dbReference type="InterPro" id="IPR006139">
    <property type="entry name" value="D-isomer_2_OHA_DH_cat_dom"/>
</dbReference>
<evidence type="ECO:0000256" key="4">
    <source>
        <dbReference type="ARBA" id="ARBA00021582"/>
    </source>
</evidence>
<dbReference type="CDD" id="cd04902">
    <property type="entry name" value="ACT_3PGDH-xct"/>
    <property type="match status" value="1"/>
</dbReference>
<dbReference type="FunFam" id="3.30.70.260:FF:000008">
    <property type="entry name" value="D-3-phosphoglycerate dehydrogenase, chloroplastic"/>
    <property type="match status" value="1"/>
</dbReference>
<dbReference type="Pfam" id="PF19304">
    <property type="entry name" value="PGDH_inter"/>
    <property type="match status" value="1"/>
</dbReference>
<dbReference type="PANTHER" id="PTHR42789:SF1">
    <property type="entry name" value="D-ISOMER SPECIFIC 2-HYDROXYACID DEHYDROGENASE FAMILY PROTEIN (AFU_ORTHOLOGUE AFUA_6G10090)"/>
    <property type="match status" value="1"/>
</dbReference>
<dbReference type="SUPFAM" id="SSF55021">
    <property type="entry name" value="ACT-like"/>
    <property type="match status" value="1"/>
</dbReference>
<keyword evidence="14" id="KW-1185">Reference proteome</keyword>
<evidence type="ECO:0000256" key="8">
    <source>
        <dbReference type="ARBA" id="ARBA00023299"/>
    </source>
</evidence>
<feature type="domain" description="ACT" evidence="12">
    <location>
        <begin position="452"/>
        <end position="524"/>
    </location>
</feature>
<evidence type="ECO:0000313" key="14">
    <source>
        <dbReference type="Proteomes" id="UP000262939"/>
    </source>
</evidence>
<dbReference type="GO" id="GO:0006564">
    <property type="term" value="P:L-serine biosynthetic process"/>
    <property type="evidence" value="ECO:0007669"/>
    <property type="project" value="UniProtKB-UniRule"/>
</dbReference>
<dbReference type="Gene3D" id="3.30.70.260">
    <property type="match status" value="1"/>
</dbReference>
<dbReference type="PROSITE" id="PS51671">
    <property type="entry name" value="ACT"/>
    <property type="match status" value="1"/>
</dbReference>
<dbReference type="InterPro" id="IPR050857">
    <property type="entry name" value="D-2-hydroxyacid_DH"/>
</dbReference>
<protein>
    <recommendedName>
        <fullName evidence="4 11">D-3-phosphoglycerate dehydrogenase</fullName>
        <ecNumber evidence="11">1.1.1.95</ecNumber>
    </recommendedName>
</protein>
<dbReference type="UniPathway" id="UPA00135">
    <property type="reaction ID" value="UER00196"/>
</dbReference>
<comment type="pathway">
    <text evidence="2 11">Amino-acid biosynthesis; L-serine biosynthesis; L-serine from 3-phospho-D-glycerate: step 1/3.</text>
</comment>
<dbReference type="Gene3D" id="3.30.1330.90">
    <property type="entry name" value="D-3-phosphoglycerate dehydrogenase, domain 3"/>
    <property type="match status" value="1"/>
</dbReference>
<dbReference type="Proteomes" id="UP000262939">
    <property type="component" value="Unassembled WGS sequence"/>
</dbReference>
<dbReference type="InterPro" id="IPR029752">
    <property type="entry name" value="D-isomer_DH_CS1"/>
</dbReference>
<dbReference type="CDD" id="cd12173">
    <property type="entry name" value="PGDH_4"/>
    <property type="match status" value="1"/>
</dbReference>
<dbReference type="PROSITE" id="PS00065">
    <property type="entry name" value="D_2_HYDROXYACID_DH_1"/>
    <property type="match status" value="1"/>
</dbReference>
<evidence type="ECO:0000256" key="6">
    <source>
        <dbReference type="ARBA" id="ARBA00023002"/>
    </source>
</evidence>
<dbReference type="InterPro" id="IPR045626">
    <property type="entry name" value="PGDH_ASB_dom"/>
</dbReference>
<evidence type="ECO:0000256" key="11">
    <source>
        <dbReference type="RuleBase" id="RU363003"/>
    </source>
</evidence>
<dbReference type="NCBIfam" id="TIGR01327">
    <property type="entry name" value="PGDH"/>
    <property type="match status" value="1"/>
</dbReference>
<evidence type="ECO:0000256" key="10">
    <source>
        <dbReference type="ARBA" id="ARBA00048731"/>
    </source>
</evidence>
<comment type="similarity">
    <text evidence="3 11">Belongs to the D-isomer specific 2-hydroxyacid dehydrogenase family.</text>
</comment>
<gene>
    <name evidence="13" type="ORF">D0466_06760</name>
</gene>
<dbReference type="InterPro" id="IPR029753">
    <property type="entry name" value="D-isomer_DH_CS"/>
</dbReference>
<evidence type="ECO:0000259" key="12">
    <source>
        <dbReference type="PROSITE" id="PS51671"/>
    </source>
</evidence>
<reference evidence="13 14" key="1">
    <citation type="submission" date="2018-08" db="EMBL/GenBank/DDBJ databases">
        <title>Bacillus chawlae sp. nov., Bacillus glennii sp. nov., and Bacillus saganii sp. nov. Isolated from the Vehicle Assembly Building at Kennedy Space Center where the Viking Spacecraft were Assembled.</title>
        <authorList>
            <person name="Seuylemezian A."/>
            <person name="Vaishampayan P."/>
        </authorList>
    </citation>
    <scope>NUCLEOTIDE SEQUENCE [LARGE SCALE GENOMIC DNA]</scope>
    <source>
        <strain evidence="13 14">V44-8</strain>
    </source>
</reference>
<dbReference type="SUPFAM" id="SSF52283">
    <property type="entry name" value="Formate/glycerate dehydrogenase catalytic domain-like"/>
    <property type="match status" value="1"/>
</dbReference>
<sequence>MYRILVADAIKPEGLGPLLQASHIELVQQKIEEAEESLHEFDALLVRSATKVTDELIQRMPKLKIIARAGVGVDNIDVPAATKRGIVVVNAPDGNTISTAEHTFAMMAALVRHIPQAHSSVKNGEWKRSSFTGTELNGKTLGIVGFGRIGGEIAKRAKVFGMNVLVFDPFLTSDRAKKLNVAALPLKELLPLADIITVHTPLTEETKGLLNGKNLRSCKKGVYLLNCARGGIIDENDLYELLLEGHIAGAAIDVFVEEPPLGNKLLELDSVTVTPHLGASTKEAQLNVATQVAQEVLLFLNGNPVANSINLPAISKEQFERVQPFYQLVQQMGSIGSQCMKEGIREISVTYAGEALNFDTSILTKSLISGFFKTRLDIPVNEVNALLVAKERGVTIGEKVSSDTYGYSNCITITVKGDNTQLDIRGTHVENYGSRIVSLNGFNIEFLPEGNFLYIQHTDQPGVIGNVGKILGNHNVNIATMQVGRKQAGGEAIMVLSFDKPLSDEMFEKLNNLEDIFFMYRMSL</sequence>
<evidence type="ECO:0000256" key="3">
    <source>
        <dbReference type="ARBA" id="ARBA00005854"/>
    </source>
</evidence>
<dbReference type="FunFam" id="3.40.50.720:FF:000021">
    <property type="entry name" value="D-3-phosphoglycerate dehydrogenase"/>
    <property type="match status" value="1"/>
</dbReference>
<evidence type="ECO:0000256" key="9">
    <source>
        <dbReference type="ARBA" id="ARBA00048126"/>
    </source>
</evidence>
<dbReference type="SUPFAM" id="SSF51735">
    <property type="entry name" value="NAD(P)-binding Rossmann-fold domains"/>
    <property type="match status" value="1"/>
</dbReference>
<dbReference type="PANTHER" id="PTHR42789">
    <property type="entry name" value="D-ISOMER SPECIFIC 2-HYDROXYACID DEHYDROGENASE FAMILY PROTEIN (AFU_ORTHOLOGUE AFUA_6G10090)"/>
    <property type="match status" value="1"/>
</dbReference>
<keyword evidence="6 11" id="KW-0560">Oxidoreductase</keyword>
<dbReference type="Pfam" id="PF01842">
    <property type="entry name" value="ACT"/>
    <property type="match status" value="1"/>
</dbReference>
<dbReference type="GO" id="GO:0004617">
    <property type="term" value="F:phosphoglycerate dehydrogenase activity"/>
    <property type="evidence" value="ECO:0007669"/>
    <property type="project" value="UniProtKB-UniRule"/>
</dbReference>
<dbReference type="OrthoDB" id="9805416at2"/>
<dbReference type="InterPro" id="IPR036291">
    <property type="entry name" value="NAD(P)-bd_dom_sf"/>
</dbReference>
<dbReference type="GO" id="GO:0051287">
    <property type="term" value="F:NAD binding"/>
    <property type="evidence" value="ECO:0007669"/>
    <property type="project" value="UniProtKB-UniRule"/>
</dbReference>
<dbReference type="InterPro" id="IPR006140">
    <property type="entry name" value="D-isomer_DH_NAD-bd"/>
</dbReference>
<dbReference type="InterPro" id="IPR002912">
    <property type="entry name" value="ACT_dom"/>
</dbReference>
<organism evidence="13 14">
    <name type="scientific">Peribacillus glennii</name>
    <dbReference type="NCBI Taxonomy" id="2303991"/>
    <lineage>
        <taxon>Bacteria</taxon>
        <taxon>Bacillati</taxon>
        <taxon>Bacillota</taxon>
        <taxon>Bacilli</taxon>
        <taxon>Bacillales</taxon>
        <taxon>Bacillaceae</taxon>
        <taxon>Peribacillus</taxon>
    </lineage>
</organism>
<dbReference type="SUPFAM" id="SSF143548">
    <property type="entry name" value="Serine metabolism enzymes domain"/>
    <property type="match status" value="1"/>
</dbReference>
<dbReference type="InterPro" id="IPR006236">
    <property type="entry name" value="PGDH"/>
</dbReference>
<keyword evidence="5 11" id="KW-0028">Amino-acid biosynthesis</keyword>
<dbReference type="Gene3D" id="3.40.50.720">
    <property type="entry name" value="NAD(P)-binding Rossmann-like Domain"/>
    <property type="match status" value="2"/>
</dbReference>
<dbReference type="InterPro" id="IPR045865">
    <property type="entry name" value="ACT-like_dom_sf"/>
</dbReference>
<evidence type="ECO:0000313" key="13">
    <source>
        <dbReference type="EMBL" id="RFU65574.1"/>
    </source>
</evidence>
<dbReference type="PROSITE" id="PS00671">
    <property type="entry name" value="D_2_HYDROXYACID_DH_3"/>
    <property type="match status" value="1"/>
</dbReference>
<dbReference type="Pfam" id="PF00389">
    <property type="entry name" value="2-Hacid_dh"/>
    <property type="match status" value="1"/>
</dbReference>
<comment type="function">
    <text evidence="1">Catalyzes the reversible oxidation of 3-phospho-D-glycerate to 3-phosphonooxypyruvate, the first step of the phosphorylated L-serine biosynthesis pathway. Also catalyzes the reversible oxidation of 2-hydroxyglutarate to 2-oxoglutarate.</text>
</comment>
<name>A0A372LHV2_9BACI</name>
<evidence type="ECO:0000256" key="1">
    <source>
        <dbReference type="ARBA" id="ARBA00003800"/>
    </source>
</evidence>
<evidence type="ECO:0000256" key="7">
    <source>
        <dbReference type="ARBA" id="ARBA00023027"/>
    </source>
</evidence>
<comment type="catalytic activity">
    <reaction evidence="9">
        <text>(R)-2-hydroxyglutarate + NAD(+) = 2-oxoglutarate + NADH + H(+)</text>
        <dbReference type="Rhea" id="RHEA:49612"/>
        <dbReference type="ChEBI" id="CHEBI:15378"/>
        <dbReference type="ChEBI" id="CHEBI:15801"/>
        <dbReference type="ChEBI" id="CHEBI:16810"/>
        <dbReference type="ChEBI" id="CHEBI:57540"/>
        <dbReference type="ChEBI" id="CHEBI:57945"/>
        <dbReference type="EC" id="1.1.1.399"/>
    </reaction>
</comment>
<comment type="caution">
    <text evidence="13">The sequence shown here is derived from an EMBL/GenBank/DDBJ whole genome shotgun (WGS) entry which is preliminary data.</text>
</comment>
<evidence type="ECO:0000256" key="5">
    <source>
        <dbReference type="ARBA" id="ARBA00022605"/>
    </source>
</evidence>
<proteinExistence type="inferred from homology"/>
<dbReference type="EMBL" id="QVTD01000003">
    <property type="protein sequence ID" value="RFU65574.1"/>
    <property type="molecule type" value="Genomic_DNA"/>
</dbReference>
<dbReference type="RefSeq" id="WP_117321747.1">
    <property type="nucleotide sequence ID" value="NZ_QVTD01000003.1"/>
</dbReference>
<dbReference type="InterPro" id="IPR029009">
    <property type="entry name" value="ASB_dom_sf"/>
</dbReference>
<dbReference type="PROSITE" id="PS00670">
    <property type="entry name" value="D_2_HYDROXYACID_DH_2"/>
    <property type="match status" value="1"/>
</dbReference>
<dbReference type="Pfam" id="PF02826">
    <property type="entry name" value="2-Hacid_dh_C"/>
    <property type="match status" value="1"/>
</dbReference>
<accession>A0A372LHV2</accession>
<dbReference type="EC" id="1.1.1.95" evidence="11"/>
<keyword evidence="8 11" id="KW-0718">Serine biosynthesis</keyword>